<evidence type="ECO:0000256" key="2">
    <source>
        <dbReference type="SAM" id="SignalP"/>
    </source>
</evidence>
<evidence type="ECO:0000313" key="4">
    <source>
        <dbReference type="Proteomes" id="UP001152484"/>
    </source>
</evidence>
<dbReference type="EMBL" id="CAMAPE010000017">
    <property type="protein sequence ID" value="CAH9084357.1"/>
    <property type="molecule type" value="Genomic_DNA"/>
</dbReference>
<comment type="caution">
    <text evidence="3">The sequence shown here is derived from an EMBL/GenBank/DDBJ whole genome shotgun (WGS) entry which is preliminary data.</text>
</comment>
<feature type="region of interest" description="Disordered" evidence="1">
    <location>
        <begin position="364"/>
        <end position="389"/>
    </location>
</feature>
<reference evidence="3" key="1">
    <citation type="submission" date="2022-07" db="EMBL/GenBank/DDBJ databases">
        <authorList>
            <person name="Macas J."/>
            <person name="Novak P."/>
            <person name="Neumann P."/>
        </authorList>
    </citation>
    <scope>NUCLEOTIDE SEQUENCE</scope>
</reference>
<dbReference type="PANTHER" id="PTHR47273:SF4">
    <property type="entry name" value="EXPRESSED PROTEIN"/>
    <property type="match status" value="1"/>
</dbReference>
<feature type="compositionally biased region" description="Basic and acidic residues" evidence="1">
    <location>
        <begin position="282"/>
        <end position="301"/>
    </location>
</feature>
<keyword evidence="2" id="KW-0732">Signal</keyword>
<dbReference type="Pfam" id="PF01190">
    <property type="entry name" value="Pollen_Ole_e_1"/>
    <property type="match status" value="1"/>
</dbReference>
<feature type="compositionally biased region" description="Pro residues" evidence="1">
    <location>
        <begin position="364"/>
        <end position="376"/>
    </location>
</feature>
<proteinExistence type="predicted"/>
<feature type="signal peptide" evidence="2">
    <location>
        <begin position="1"/>
        <end position="28"/>
    </location>
</feature>
<dbReference type="Proteomes" id="UP001152484">
    <property type="component" value="Unassembled WGS sequence"/>
</dbReference>
<accession>A0A9P1E772</accession>
<dbReference type="OrthoDB" id="1935547at2759"/>
<keyword evidence="4" id="KW-1185">Reference proteome</keyword>
<sequence>MRMRSRVVPLLWITFLVCFVLLNCFSEARHHPNAAILVGVVHCDTCFHQHSSKSSHFIAGASVAVECGDTRKGPSFFEEEVKTDEKGEFRVNLPLSVSEHVKKTKGFCSVKLISSSSDSKPHCSATASAASSSSIHFKEKREGNRIFSAGSFTLKPQLCDQKQIIHGKKTKTSVAESHVADPDPALLQVPVGGQDISGKKTSTAFLPPIRNSLPPTPITSTAPVSLGNPVSPFSPPVQESSPRGLLPPVMQGGFILPMPEIPPIPPIPKIPLMPSIPGFPPKKSDGLKSSERRTHASDEKTVQPATFTPIIRGLPPNPLLPLPSNLPNPAQSPPLIPSPPPLQQPFPFLPSPFIPSFPTPLPQFPFPTTPTFPGVPPAAASYTQKKNLP</sequence>
<dbReference type="AlphaFoldDB" id="A0A9P1E772"/>
<feature type="chain" id="PRO_5040470832" evidence="2">
    <location>
        <begin position="29"/>
        <end position="389"/>
    </location>
</feature>
<name>A0A9P1E772_CUSEU</name>
<gene>
    <name evidence="3" type="ORF">CEURO_LOCUS8977</name>
</gene>
<protein>
    <submittedName>
        <fullName evidence="3">Uncharacterized protein</fullName>
    </submittedName>
</protein>
<dbReference type="PANTHER" id="PTHR47273">
    <property type="entry name" value="EXPRESSED PROTEIN"/>
    <property type="match status" value="1"/>
</dbReference>
<feature type="region of interest" description="Disordered" evidence="1">
    <location>
        <begin position="206"/>
        <end position="245"/>
    </location>
</feature>
<evidence type="ECO:0000256" key="1">
    <source>
        <dbReference type="SAM" id="MobiDB-lite"/>
    </source>
</evidence>
<feature type="region of interest" description="Disordered" evidence="1">
    <location>
        <begin position="272"/>
        <end position="302"/>
    </location>
</feature>
<evidence type="ECO:0000313" key="3">
    <source>
        <dbReference type="EMBL" id="CAH9084357.1"/>
    </source>
</evidence>
<feature type="region of interest" description="Disordered" evidence="1">
    <location>
        <begin position="319"/>
        <end position="342"/>
    </location>
</feature>
<organism evidence="3 4">
    <name type="scientific">Cuscuta europaea</name>
    <name type="common">European dodder</name>
    <dbReference type="NCBI Taxonomy" id="41803"/>
    <lineage>
        <taxon>Eukaryota</taxon>
        <taxon>Viridiplantae</taxon>
        <taxon>Streptophyta</taxon>
        <taxon>Embryophyta</taxon>
        <taxon>Tracheophyta</taxon>
        <taxon>Spermatophyta</taxon>
        <taxon>Magnoliopsida</taxon>
        <taxon>eudicotyledons</taxon>
        <taxon>Gunneridae</taxon>
        <taxon>Pentapetalae</taxon>
        <taxon>asterids</taxon>
        <taxon>lamiids</taxon>
        <taxon>Solanales</taxon>
        <taxon>Convolvulaceae</taxon>
        <taxon>Cuscuteae</taxon>
        <taxon>Cuscuta</taxon>
        <taxon>Cuscuta subgen. Cuscuta</taxon>
    </lineage>
</organism>